<keyword evidence="2 5" id="KW-0808">Transferase</keyword>
<feature type="domain" description="Thiolase N-terminal" evidence="6">
    <location>
        <begin position="7"/>
        <end position="265"/>
    </location>
</feature>
<proteinExistence type="inferred from homology"/>
<feature type="domain" description="Thiolase C-terminal" evidence="7">
    <location>
        <begin position="272"/>
        <end position="393"/>
    </location>
</feature>
<comment type="similarity">
    <text evidence="1 5">Belongs to the thiolase-like superfamily. Thiolase family.</text>
</comment>
<evidence type="ECO:0000256" key="4">
    <source>
        <dbReference type="PIRSR" id="PIRSR000429-1"/>
    </source>
</evidence>
<dbReference type="InterPro" id="IPR016039">
    <property type="entry name" value="Thiolase-like"/>
</dbReference>
<dbReference type="EMBL" id="CP021425">
    <property type="protein sequence ID" value="ARU55984.1"/>
    <property type="molecule type" value="Genomic_DNA"/>
</dbReference>
<keyword evidence="3 5" id="KW-0012">Acyltransferase</keyword>
<dbReference type="Gene3D" id="3.40.47.10">
    <property type="match status" value="2"/>
</dbReference>
<evidence type="ECO:0000256" key="1">
    <source>
        <dbReference type="ARBA" id="ARBA00010982"/>
    </source>
</evidence>
<evidence type="ECO:0000256" key="2">
    <source>
        <dbReference type="ARBA" id="ARBA00022679"/>
    </source>
</evidence>
<feature type="active site" description="Proton acceptor" evidence="4">
    <location>
        <position position="381"/>
    </location>
</feature>
<dbReference type="InterPro" id="IPR002155">
    <property type="entry name" value="Thiolase"/>
</dbReference>
<name>A0A1Y0I976_9GAMM</name>
<sequence length="395" mass="41528">MSSEDNVVIVSGARTPMGGFQGSLSSLSAVELGAIAIEEAVSRSSLKADDIQEVIMGCVLPAGLKQGPARQASRQAGLPDATGCTTINKLCGSGMKATMMAHDLIKAGTNNIMLAGGMESMSNAPYILQKARTGYRMGHGDQAMDHMFLDGLEDAETGRLMGSFAQDVADQKGYTREEMDAYAINSLKRAQSAIESGALEAEIVPVTVKTRKGEVVVKDDEQPFNANIEKIPSLRPAFKKDGTITAANASSISDGASALVLMSESEANKRGLQPLARIVAHSTQSQHPSEFTCAPVGAIKTLFEKAGWSKDDVDLYEINEAFAMVAMMPIKELDLDPEKVNVHGGACAQGHPVGSTGSRLLITLIHALKKYGKTKGVAALCIGGGEATAMAIEVL</sequence>
<reference evidence="8 9" key="1">
    <citation type="submission" date="2017-05" db="EMBL/GenBank/DDBJ databases">
        <title>Genomic insights into alkan degradation activity of Oleiphilus messinensis.</title>
        <authorList>
            <person name="Kozyavkin S.A."/>
            <person name="Slesarev A.I."/>
            <person name="Golyshin P.N."/>
            <person name="Korzhenkov A."/>
            <person name="Golyshina O.N."/>
            <person name="Toshchakov S.V."/>
        </authorList>
    </citation>
    <scope>NUCLEOTIDE SEQUENCE [LARGE SCALE GENOMIC DNA]</scope>
    <source>
        <strain evidence="8 9">ME102</strain>
    </source>
</reference>
<dbReference type="FunFam" id="3.40.47.10:FF:000010">
    <property type="entry name" value="Acetyl-CoA acetyltransferase (Thiolase)"/>
    <property type="match status" value="1"/>
</dbReference>
<evidence type="ECO:0000313" key="8">
    <source>
        <dbReference type="EMBL" id="ARU55984.1"/>
    </source>
</evidence>
<dbReference type="KEGG" id="ome:OLMES_1910"/>
<accession>A0A1Y0I976</accession>
<dbReference type="Pfam" id="PF00108">
    <property type="entry name" value="Thiolase_N"/>
    <property type="match status" value="1"/>
</dbReference>
<dbReference type="InterPro" id="IPR020610">
    <property type="entry name" value="Thiolase_AS"/>
</dbReference>
<dbReference type="Proteomes" id="UP000196027">
    <property type="component" value="Chromosome"/>
</dbReference>
<organism evidence="8 9">
    <name type="scientific">Oleiphilus messinensis</name>
    <dbReference type="NCBI Taxonomy" id="141451"/>
    <lineage>
        <taxon>Bacteria</taxon>
        <taxon>Pseudomonadati</taxon>
        <taxon>Pseudomonadota</taxon>
        <taxon>Gammaproteobacteria</taxon>
        <taxon>Oceanospirillales</taxon>
        <taxon>Oleiphilaceae</taxon>
        <taxon>Oleiphilus</taxon>
    </lineage>
</organism>
<dbReference type="PIRSF" id="PIRSF000429">
    <property type="entry name" value="Ac-CoA_Ac_transf"/>
    <property type="match status" value="1"/>
</dbReference>
<evidence type="ECO:0000313" key="9">
    <source>
        <dbReference type="Proteomes" id="UP000196027"/>
    </source>
</evidence>
<dbReference type="PROSITE" id="PS00099">
    <property type="entry name" value="THIOLASE_3"/>
    <property type="match status" value="1"/>
</dbReference>
<dbReference type="GO" id="GO:0044281">
    <property type="term" value="P:small molecule metabolic process"/>
    <property type="evidence" value="ECO:0007669"/>
    <property type="project" value="UniProtKB-ARBA"/>
</dbReference>
<evidence type="ECO:0000259" key="7">
    <source>
        <dbReference type="Pfam" id="PF02803"/>
    </source>
</evidence>
<dbReference type="InterPro" id="IPR020616">
    <property type="entry name" value="Thiolase_N"/>
</dbReference>
<feature type="active site" description="Acyl-thioester intermediate" evidence="4">
    <location>
        <position position="91"/>
    </location>
</feature>
<dbReference type="RefSeq" id="WP_087461025.1">
    <property type="nucleotide sequence ID" value="NZ_CP021425.1"/>
</dbReference>
<evidence type="ECO:0000256" key="5">
    <source>
        <dbReference type="RuleBase" id="RU003557"/>
    </source>
</evidence>
<dbReference type="NCBIfam" id="TIGR01930">
    <property type="entry name" value="AcCoA-C-Actrans"/>
    <property type="match status" value="1"/>
</dbReference>
<keyword evidence="9" id="KW-1185">Reference proteome</keyword>
<dbReference type="SUPFAM" id="SSF53901">
    <property type="entry name" value="Thiolase-like"/>
    <property type="match status" value="2"/>
</dbReference>
<protein>
    <submittedName>
        <fullName evidence="8">Acetyl-CoA acetyltransferase</fullName>
    </submittedName>
</protein>
<evidence type="ECO:0000259" key="6">
    <source>
        <dbReference type="Pfam" id="PF00108"/>
    </source>
</evidence>
<gene>
    <name evidence="8" type="ORF">OLMES_1910</name>
</gene>
<dbReference type="GO" id="GO:0003988">
    <property type="term" value="F:acetyl-CoA C-acyltransferase activity"/>
    <property type="evidence" value="ECO:0007669"/>
    <property type="project" value="UniProtKB-ARBA"/>
</dbReference>
<dbReference type="InterPro" id="IPR020617">
    <property type="entry name" value="Thiolase_C"/>
</dbReference>
<dbReference type="PANTHER" id="PTHR18919:SF164">
    <property type="entry name" value="ACETYL-COA ACETYLTRANSFERASE"/>
    <property type="match status" value="1"/>
</dbReference>
<evidence type="ECO:0000256" key="3">
    <source>
        <dbReference type="ARBA" id="ARBA00023315"/>
    </source>
</evidence>
<dbReference type="CDD" id="cd00751">
    <property type="entry name" value="thiolase"/>
    <property type="match status" value="1"/>
</dbReference>
<dbReference type="PANTHER" id="PTHR18919">
    <property type="entry name" value="ACETYL-COA C-ACYLTRANSFERASE"/>
    <property type="match status" value="1"/>
</dbReference>
<dbReference type="Pfam" id="PF02803">
    <property type="entry name" value="Thiolase_C"/>
    <property type="match status" value="1"/>
</dbReference>
<feature type="active site" description="Proton acceptor" evidence="4">
    <location>
        <position position="351"/>
    </location>
</feature>
<dbReference type="OrthoDB" id="9764638at2"/>
<dbReference type="AlphaFoldDB" id="A0A1Y0I976"/>